<evidence type="ECO:0000256" key="4">
    <source>
        <dbReference type="ARBA" id="ARBA00023004"/>
    </source>
</evidence>
<evidence type="ECO:0000256" key="3">
    <source>
        <dbReference type="ARBA" id="ARBA00022723"/>
    </source>
</evidence>
<dbReference type="EMBL" id="WHWC01000397">
    <property type="protein sequence ID" value="KAG8362630.1"/>
    <property type="molecule type" value="Genomic_DNA"/>
</dbReference>
<dbReference type="SUPFAM" id="SSF48264">
    <property type="entry name" value="Cytochrome P450"/>
    <property type="match status" value="1"/>
</dbReference>
<evidence type="ECO:0000256" key="2">
    <source>
        <dbReference type="ARBA" id="ARBA00022617"/>
    </source>
</evidence>
<comment type="caution">
    <text evidence="6">The sequence shown here is derived from an EMBL/GenBank/DDBJ whole genome shotgun (WGS) entry which is preliminary data.</text>
</comment>
<evidence type="ECO:0000256" key="1">
    <source>
        <dbReference type="ARBA" id="ARBA00010617"/>
    </source>
</evidence>
<dbReference type="GO" id="GO:0004497">
    <property type="term" value="F:monooxygenase activity"/>
    <property type="evidence" value="ECO:0007669"/>
    <property type="project" value="UniProtKB-KW"/>
</dbReference>
<name>A0AAV6W2X4_9LAMI</name>
<reference evidence="6" key="1">
    <citation type="submission" date="2019-10" db="EMBL/GenBank/DDBJ databases">
        <authorList>
            <person name="Zhang R."/>
            <person name="Pan Y."/>
            <person name="Wang J."/>
            <person name="Ma R."/>
            <person name="Yu S."/>
        </authorList>
    </citation>
    <scope>NUCLEOTIDE SEQUENCE</scope>
    <source>
        <strain evidence="6">LA-IB0</strain>
        <tissue evidence="6">Leaf</tissue>
    </source>
</reference>
<sequence>MEMVEFLRLNEGIDVNVHQIVFATVLNMFSNVLFSKDVVGLDEELGCNKFDVQGLRKKHREMSMKMCALWETIVEERRKMGKDGLRDQDFLDTLIYKGFTDDQINKLFEELLQAGIDTTTSTINRTMIELLNNPESMTKLKKELVASSSTTVAFSPCLGNMPGRRICPGLPMAAKIVPLVVASLIYFHDWSLPEGMHMRHWKGYSHCS</sequence>
<keyword evidence="5" id="KW-0560">Oxidoreductase</keyword>
<protein>
    <recommendedName>
        <fullName evidence="8">Cytochrome P450</fullName>
    </recommendedName>
</protein>
<keyword evidence="3" id="KW-0479">Metal-binding</keyword>
<accession>A0AAV6W2X4</accession>
<evidence type="ECO:0008006" key="8">
    <source>
        <dbReference type="Google" id="ProtNLM"/>
    </source>
</evidence>
<keyword evidence="2" id="KW-0349">Heme</keyword>
<dbReference type="GO" id="GO:0005506">
    <property type="term" value="F:iron ion binding"/>
    <property type="evidence" value="ECO:0007669"/>
    <property type="project" value="InterPro"/>
</dbReference>
<organism evidence="6 7">
    <name type="scientific">Buddleja alternifolia</name>
    <dbReference type="NCBI Taxonomy" id="168488"/>
    <lineage>
        <taxon>Eukaryota</taxon>
        <taxon>Viridiplantae</taxon>
        <taxon>Streptophyta</taxon>
        <taxon>Embryophyta</taxon>
        <taxon>Tracheophyta</taxon>
        <taxon>Spermatophyta</taxon>
        <taxon>Magnoliopsida</taxon>
        <taxon>eudicotyledons</taxon>
        <taxon>Gunneridae</taxon>
        <taxon>Pentapetalae</taxon>
        <taxon>asterids</taxon>
        <taxon>lamiids</taxon>
        <taxon>Lamiales</taxon>
        <taxon>Scrophulariaceae</taxon>
        <taxon>Buddlejeae</taxon>
        <taxon>Buddleja</taxon>
    </lineage>
</organism>
<dbReference type="PANTHER" id="PTHR47950:SF6">
    <property type="entry name" value="CYTOCHROME P450"/>
    <property type="match status" value="1"/>
</dbReference>
<dbReference type="AlphaFoldDB" id="A0AAV6W2X4"/>
<dbReference type="InterPro" id="IPR001128">
    <property type="entry name" value="Cyt_P450"/>
</dbReference>
<dbReference type="GO" id="GO:0016705">
    <property type="term" value="F:oxidoreductase activity, acting on paired donors, with incorporation or reduction of molecular oxygen"/>
    <property type="evidence" value="ECO:0007669"/>
    <property type="project" value="InterPro"/>
</dbReference>
<evidence type="ECO:0000256" key="5">
    <source>
        <dbReference type="ARBA" id="ARBA00023033"/>
    </source>
</evidence>
<comment type="similarity">
    <text evidence="1">Belongs to the cytochrome P450 family.</text>
</comment>
<dbReference type="Proteomes" id="UP000826271">
    <property type="component" value="Unassembled WGS sequence"/>
</dbReference>
<dbReference type="Pfam" id="PF00067">
    <property type="entry name" value="p450"/>
    <property type="match status" value="1"/>
</dbReference>
<proteinExistence type="inferred from homology"/>
<dbReference type="PANTHER" id="PTHR47950">
    <property type="entry name" value="CYTOCHROME P450, FAMILY 76, SUBFAMILY C, POLYPEPTIDE 5-RELATED"/>
    <property type="match status" value="1"/>
</dbReference>
<evidence type="ECO:0000313" key="6">
    <source>
        <dbReference type="EMBL" id="KAG8362630.1"/>
    </source>
</evidence>
<evidence type="ECO:0000313" key="7">
    <source>
        <dbReference type="Proteomes" id="UP000826271"/>
    </source>
</evidence>
<keyword evidence="7" id="KW-1185">Reference proteome</keyword>
<keyword evidence="5" id="KW-0503">Monooxygenase</keyword>
<dbReference type="Gene3D" id="1.10.630.10">
    <property type="entry name" value="Cytochrome P450"/>
    <property type="match status" value="1"/>
</dbReference>
<keyword evidence="4" id="KW-0408">Iron</keyword>
<gene>
    <name evidence="6" type="ORF">BUALT_BualtUnG0056600</name>
</gene>
<dbReference type="InterPro" id="IPR036396">
    <property type="entry name" value="Cyt_P450_sf"/>
</dbReference>
<dbReference type="GO" id="GO:0020037">
    <property type="term" value="F:heme binding"/>
    <property type="evidence" value="ECO:0007669"/>
    <property type="project" value="InterPro"/>
</dbReference>